<proteinExistence type="predicted"/>
<keyword evidence="1" id="KW-0472">Membrane</keyword>
<feature type="transmembrane region" description="Helical" evidence="1">
    <location>
        <begin position="28"/>
        <end position="50"/>
    </location>
</feature>
<protein>
    <submittedName>
        <fullName evidence="2">Uncharacterized protein</fullName>
    </submittedName>
</protein>
<keyword evidence="1" id="KW-1133">Transmembrane helix</keyword>
<organism evidence="2">
    <name type="scientific">Anguilla anguilla</name>
    <name type="common">European freshwater eel</name>
    <name type="synonym">Muraena anguilla</name>
    <dbReference type="NCBI Taxonomy" id="7936"/>
    <lineage>
        <taxon>Eukaryota</taxon>
        <taxon>Metazoa</taxon>
        <taxon>Chordata</taxon>
        <taxon>Craniata</taxon>
        <taxon>Vertebrata</taxon>
        <taxon>Euteleostomi</taxon>
        <taxon>Actinopterygii</taxon>
        <taxon>Neopterygii</taxon>
        <taxon>Teleostei</taxon>
        <taxon>Anguilliformes</taxon>
        <taxon>Anguillidae</taxon>
        <taxon>Anguilla</taxon>
    </lineage>
</organism>
<keyword evidence="1" id="KW-0812">Transmembrane</keyword>
<evidence type="ECO:0000313" key="2">
    <source>
        <dbReference type="EMBL" id="JAH33895.1"/>
    </source>
</evidence>
<reference evidence="2" key="1">
    <citation type="submission" date="2014-11" db="EMBL/GenBank/DDBJ databases">
        <authorList>
            <person name="Amaro Gonzalez C."/>
        </authorList>
    </citation>
    <scope>NUCLEOTIDE SEQUENCE</scope>
</reference>
<sequence>MFSRKELSQEQALLKEASVYFLCSDRSFLIHVFGLICSKFISLVVQCHFLDRISFYTQSFRNVAVFSLLDKIQVNIS</sequence>
<dbReference type="EMBL" id="GBXM01074682">
    <property type="protein sequence ID" value="JAH33895.1"/>
    <property type="molecule type" value="Transcribed_RNA"/>
</dbReference>
<accession>A0A0E9RZU3</accession>
<dbReference type="AlphaFoldDB" id="A0A0E9RZU3"/>
<reference evidence="2" key="2">
    <citation type="journal article" date="2015" name="Fish Shellfish Immunol.">
        <title>Early steps in the European eel (Anguilla anguilla)-Vibrio vulnificus interaction in the gills: Role of the RtxA13 toxin.</title>
        <authorList>
            <person name="Callol A."/>
            <person name="Pajuelo D."/>
            <person name="Ebbesson L."/>
            <person name="Teles M."/>
            <person name="MacKenzie S."/>
            <person name="Amaro C."/>
        </authorList>
    </citation>
    <scope>NUCLEOTIDE SEQUENCE</scope>
</reference>
<evidence type="ECO:0000256" key="1">
    <source>
        <dbReference type="SAM" id="Phobius"/>
    </source>
</evidence>
<name>A0A0E9RZU3_ANGAN</name>